<organism evidence="1 2">
    <name type="scientific">Oceanisphaera marina</name>
    <dbReference type="NCBI Taxonomy" id="2017550"/>
    <lineage>
        <taxon>Bacteria</taxon>
        <taxon>Pseudomonadati</taxon>
        <taxon>Pseudomonadota</taxon>
        <taxon>Gammaproteobacteria</taxon>
        <taxon>Aeromonadales</taxon>
        <taxon>Aeromonadaceae</taxon>
        <taxon>Oceanisphaera</taxon>
    </lineage>
</organism>
<evidence type="ECO:0000313" key="1">
    <source>
        <dbReference type="EMBL" id="GGB32592.1"/>
    </source>
</evidence>
<keyword evidence="2" id="KW-1185">Reference proteome</keyword>
<reference evidence="2" key="1">
    <citation type="journal article" date="2019" name="Int. J. Syst. Evol. Microbiol.">
        <title>The Global Catalogue of Microorganisms (GCM) 10K type strain sequencing project: providing services to taxonomists for standard genome sequencing and annotation.</title>
        <authorList>
            <consortium name="The Broad Institute Genomics Platform"/>
            <consortium name="The Broad Institute Genome Sequencing Center for Infectious Disease"/>
            <person name="Wu L."/>
            <person name="Ma J."/>
        </authorList>
    </citation>
    <scope>NUCLEOTIDE SEQUENCE [LARGE SCALE GENOMIC DNA]</scope>
    <source>
        <strain evidence="2">CGMCC 1.15923</strain>
    </source>
</reference>
<sequence length="87" mass="9632">MHGLLDETVYHAGNAQHAPAASGLGDVYLAHRLRMITAVQQLLFDVWPVGLQMAFQLIGTHPIYPRCTLVTAHTLIGSPHVRLFGYR</sequence>
<comment type="caution">
    <text evidence="1">The sequence shown here is derived from an EMBL/GenBank/DDBJ whole genome shotgun (WGS) entry which is preliminary data.</text>
</comment>
<gene>
    <name evidence="1" type="ORF">GCM10011502_02040</name>
</gene>
<name>A0ABQ1IAY2_9GAMM</name>
<accession>A0ABQ1IAY2</accession>
<protein>
    <submittedName>
        <fullName evidence="1">Uncharacterized protein</fullName>
    </submittedName>
</protein>
<dbReference type="EMBL" id="BMKE01000001">
    <property type="protein sequence ID" value="GGB32592.1"/>
    <property type="molecule type" value="Genomic_DNA"/>
</dbReference>
<dbReference type="Proteomes" id="UP000646152">
    <property type="component" value="Unassembled WGS sequence"/>
</dbReference>
<evidence type="ECO:0000313" key="2">
    <source>
        <dbReference type="Proteomes" id="UP000646152"/>
    </source>
</evidence>
<proteinExistence type="predicted"/>